<name>A0AAN6ZAU2_9PEZI</name>
<feature type="region of interest" description="Disordered" evidence="1">
    <location>
        <begin position="22"/>
        <end position="49"/>
    </location>
</feature>
<evidence type="ECO:0000313" key="3">
    <source>
        <dbReference type="Proteomes" id="UP001304895"/>
    </source>
</evidence>
<reference evidence="2" key="2">
    <citation type="submission" date="2023-05" db="EMBL/GenBank/DDBJ databases">
        <authorList>
            <consortium name="Lawrence Berkeley National Laboratory"/>
            <person name="Steindorff A."/>
            <person name="Hensen N."/>
            <person name="Bonometti L."/>
            <person name="Westerberg I."/>
            <person name="Brannstrom I.O."/>
            <person name="Guillou S."/>
            <person name="Cros-Aarteil S."/>
            <person name="Calhoun S."/>
            <person name="Haridas S."/>
            <person name="Kuo A."/>
            <person name="Mondo S."/>
            <person name="Pangilinan J."/>
            <person name="Riley R."/>
            <person name="Labutti K."/>
            <person name="Andreopoulos B."/>
            <person name="Lipzen A."/>
            <person name="Chen C."/>
            <person name="Yanf M."/>
            <person name="Daum C."/>
            <person name="Ng V."/>
            <person name="Clum A."/>
            <person name="Ohm R."/>
            <person name="Martin F."/>
            <person name="Silar P."/>
            <person name="Natvig D."/>
            <person name="Lalanne C."/>
            <person name="Gautier V."/>
            <person name="Ament-Velasquez S.L."/>
            <person name="Kruys A."/>
            <person name="Hutchinson M.I."/>
            <person name="Powell A.J."/>
            <person name="Barry K."/>
            <person name="Miller A.N."/>
            <person name="Grigoriev I.V."/>
            <person name="Debuchy R."/>
            <person name="Gladieux P."/>
            <person name="Thoren M.H."/>
            <person name="Johannesson H."/>
        </authorList>
    </citation>
    <scope>NUCLEOTIDE SEQUENCE</scope>
    <source>
        <strain evidence="2">CBS 123565</strain>
    </source>
</reference>
<protein>
    <submittedName>
        <fullName evidence="2">Uncharacterized protein</fullName>
    </submittedName>
</protein>
<reference evidence="2" key="1">
    <citation type="journal article" date="2023" name="Mol. Phylogenet. Evol.">
        <title>Genome-scale phylogeny and comparative genomics of the fungal order Sordariales.</title>
        <authorList>
            <person name="Hensen N."/>
            <person name="Bonometti L."/>
            <person name="Westerberg I."/>
            <person name="Brannstrom I.O."/>
            <person name="Guillou S."/>
            <person name="Cros-Aarteil S."/>
            <person name="Calhoun S."/>
            <person name="Haridas S."/>
            <person name="Kuo A."/>
            <person name="Mondo S."/>
            <person name="Pangilinan J."/>
            <person name="Riley R."/>
            <person name="LaButti K."/>
            <person name="Andreopoulos B."/>
            <person name="Lipzen A."/>
            <person name="Chen C."/>
            <person name="Yan M."/>
            <person name="Daum C."/>
            <person name="Ng V."/>
            <person name="Clum A."/>
            <person name="Steindorff A."/>
            <person name="Ohm R.A."/>
            <person name="Martin F."/>
            <person name="Silar P."/>
            <person name="Natvig D.O."/>
            <person name="Lalanne C."/>
            <person name="Gautier V."/>
            <person name="Ament-Velasquez S.L."/>
            <person name="Kruys A."/>
            <person name="Hutchinson M.I."/>
            <person name="Powell A.J."/>
            <person name="Barry K."/>
            <person name="Miller A.N."/>
            <person name="Grigoriev I.V."/>
            <person name="Debuchy R."/>
            <person name="Gladieux P."/>
            <person name="Hiltunen Thoren M."/>
            <person name="Johannesson H."/>
        </authorList>
    </citation>
    <scope>NUCLEOTIDE SEQUENCE</scope>
    <source>
        <strain evidence="2">CBS 123565</strain>
    </source>
</reference>
<evidence type="ECO:0000256" key="1">
    <source>
        <dbReference type="SAM" id="MobiDB-lite"/>
    </source>
</evidence>
<gene>
    <name evidence="2" type="ORF">BT67DRAFT_94042</name>
</gene>
<sequence>MLRDCIVLGYNRYHRQHVVCPPPLPSLQREGAHRTQGTPQSDKEPSKPRWRRLPLPWTEFRFHLFWAFAIRFPNRARPPANKPTNTCIYTRHCSRGGLATHNKFRQ</sequence>
<organism evidence="2 3">
    <name type="scientific">Trichocladium antarcticum</name>
    <dbReference type="NCBI Taxonomy" id="1450529"/>
    <lineage>
        <taxon>Eukaryota</taxon>
        <taxon>Fungi</taxon>
        <taxon>Dikarya</taxon>
        <taxon>Ascomycota</taxon>
        <taxon>Pezizomycotina</taxon>
        <taxon>Sordariomycetes</taxon>
        <taxon>Sordariomycetidae</taxon>
        <taxon>Sordariales</taxon>
        <taxon>Chaetomiaceae</taxon>
        <taxon>Trichocladium</taxon>
    </lineage>
</organism>
<dbReference type="AlphaFoldDB" id="A0AAN6ZAU2"/>
<dbReference type="Proteomes" id="UP001304895">
    <property type="component" value="Unassembled WGS sequence"/>
</dbReference>
<keyword evidence="3" id="KW-1185">Reference proteome</keyword>
<dbReference type="EMBL" id="MU853419">
    <property type="protein sequence ID" value="KAK4132215.1"/>
    <property type="molecule type" value="Genomic_DNA"/>
</dbReference>
<comment type="caution">
    <text evidence="2">The sequence shown here is derived from an EMBL/GenBank/DDBJ whole genome shotgun (WGS) entry which is preliminary data.</text>
</comment>
<accession>A0AAN6ZAU2</accession>
<evidence type="ECO:0000313" key="2">
    <source>
        <dbReference type="EMBL" id="KAK4132215.1"/>
    </source>
</evidence>
<proteinExistence type="predicted"/>